<feature type="active site" description="Proton donor/acceptor" evidence="7">
    <location>
        <position position="73"/>
    </location>
</feature>
<protein>
    <recommendedName>
        <fullName evidence="2 7">Glutamate racemase</fullName>
        <ecNumber evidence="2 7">5.1.1.3</ecNumber>
    </recommendedName>
</protein>
<comment type="catalytic activity">
    <reaction evidence="1 7">
        <text>L-glutamate = D-glutamate</text>
        <dbReference type="Rhea" id="RHEA:12813"/>
        <dbReference type="ChEBI" id="CHEBI:29985"/>
        <dbReference type="ChEBI" id="CHEBI:29986"/>
        <dbReference type="EC" id="5.1.1.3"/>
    </reaction>
</comment>
<dbReference type="InterPro" id="IPR004391">
    <property type="entry name" value="Glu_race"/>
</dbReference>
<organism evidence="8 9">
    <name type="scientific">candidate division WOR-1 bacterium RIFOXYB2_FULL_36_35</name>
    <dbReference type="NCBI Taxonomy" id="1802578"/>
    <lineage>
        <taxon>Bacteria</taxon>
        <taxon>Bacillati</taxon>
        <taxon>Saganbacteria</taxon>
    </lineage>
</organism>
<dbReference type="FunFam" id="3.40.50.1860:FF:000001">
    <property type="entry name" value="Glutamate racemase"/>
    <property type="match status" value="1"/>
</dbReference>
<feature type="binding site" evidence="7">
    <location>
        <begin position="42"/>
        <end position="43"/>
    </location>
    <ligand>
        <name>substrate</name>
    </ligand>
</feature>
<evidence type="ECO:0000256" key="3">
    <source>
        <dbReference type="ARBA" id="ARBA00022960"/>
    </source>
</evidence>
<dbReference type="InterPro" id="IPR001920">
    <property type="entry name" value="Asp/Glu_race"/>
</dbReference>
<proteinExistence type="inferred from homology"/>
<comment type="pathway">
    <text evidence="7">Cell wall biogenesis; peptidoglycan biosynthesis.</text>
</comment>
<dbReference type="EC" id="5.1.1.3" evidence="2 7"/>
<dbReference type="SUPFAM" id="SSF53681">
    <property type="entry name" value="Aspartate/glutamate racemase"/>
    <property type="match status" value="2"/>
</dbReference>
<dbReference type="Gene3D" id="3.40.50.1860">
    <property type="match status" value="2"/>
</dbReference>
<accession>A0A1F4RYS6</accession>
<dbReference type="PANTHER" id="PTHR21198">
    <property type="entry name" value="GLUTAMATE RACEMASE"/>
    <property type="match status" value="1"/>
</dbReference>
<dbReference type="EMBL" id="MEUA01000059">
    <property type="protein sequence ID" value="OGC13309.1"/>
    <property type="molecule type" value="Genomic_DNA"/>
</dbReference>
<evidence type="ECO:0000256" key="2">
    <source>
        <dbReference type="ARBA" id="ARBA00013090"/>
    </source>
</evidence>
<dbReference type="GO" id="GO:0071555">
    <property type="term" value="P:cell wall organization"/>
    <property type="evidence" value="ECO:0007669"/>
    <property type="project" value="UniProtKB-KW"/>
</dbReference>
<feature type="active site" description="Proton donor/acceptor" evidence="7">
    <location>
        <position position="184"/>
    </location>
</feature>
<comment type="function">
    <text evidence="7">Provides the (R)-glutamate required for cell wall biosynthesis.</text>
</comment>
<dbReference type="GO" id="GO:0008881">
    <property type="term" value="F:glutamate racemase activity"/>
    <property type="evidence" value="ECO:0007669"/>
    <property type="project" value="UniProtKB-UniRule"/>
</dbReference>
<dbReference type="PROSITE" id="PS00924">
    <property type="entry name" value="ASP_GLU_RACEMASE_2"/>
    <property type="match status" value="1"/>
</dbReference>
<evidence type="ECO:0000256" key="6">
    <source>
        <dbReference type="ARBA" id="ARBA00023316"/>
    </source>
</evidence>
<keyword evidence="4 7" id="KW-0573">Peptidoglycan synthesis</keyword>
<evidence type="ECO:0000256" key="1">
    <source>
        <dbReference type="ARBA" id="ARBA00001602"/>
    </source>
</evidence>
<dbReference type="InterPro" id="IPR015942">
    <property type="entry name" value="Asp/Glu/hydantoin_racemase"/>
</dbReference>
<evidence type="ECO:0000256" key="5">
    <source>
        <dbReference type="ARBA" id="ARBA00023235"/>
    </source>
</evidence>
<evidence type="ECO:0000256" key="7">
    <source>
        <dbReference type="HAMAP-Rule" id="MF_00258"/>
    </source>
</evidence>
<evidence type="ECO:0000313" key="9">
    <source>
        <dbReference type="Proteomes" id="UP000177905"/>
    </source>
</evidence>
<keyword evidence="3 7" id="KW-0133">Cell shape</keyword>
<feature type="binding site" evidence="7">
    <location>
        <begin position="185"/>
        <end position="186"/>
    </location>
    <ligand>
        <name>substrate</name>
    </ligand>
</feature>
<evidence type="ECO:0000313" key="8">
    <source>
        <dbReference type="EMBL" id="OGC13309.1"/>
    </source>
</evidence>
<reference evidence="8 9" key="1">
    <citation type="journal article" date="2016" name="Nat. Commun.">
        <title>Thousands of microbial genomes shed light on interconnected biogeochemical processes in an aquifer system.</title>
        <authorList>
            <person name="Anantharaman K."/>
            <person name="Brown C.T."/>
            <person name="Hug L.A."/>
            <person name="Sharon I."/>
            <person name="Castelle C.J."/>
            <person name="Probst A.J."/>
            <person name="Thomas B.C."/>
            <person name="Singh A."/>
            <person name="Wilkins M.J."/>
            <person name="Karaoz U."/>
            <person name="Brodie E.L."/>
            <person name="Williams K.H."/>
            <person name="Hubbard S.S."/>
            <person name="Banfield J.F."/>
        </authorList>
    </citation>
    <scope>NUCLEOTIDE SEQUENCE [LARGE SCALE GENOMIC DNA]</scope>
</reference>
<dbReference type="GO" id="GO:0008360">
    <property type="term" value="P:regulation of cell shape"/>
    <property type="evidence" value="ECO:0007669"/>
    <property type="project" value="UniProtKB-KW"/>
</dbReference>
<dbReference type="InterPro" id="IPR033134">
    <property type="entry name" value="Asp/Glu_racemase_AS_2"/>
</dbReference>
<sequence>MKKSRIGVFDSGVGGLTVLKKIISFLPTEDILYLADTARVPYGGRTKEEIISINREILNYFEGKKIDLVVMACGTSSSIAYPALKDDYTFPIVSLIRPGAKAALNATRNLQIGIIATIGTVNSQSYQKMISELNFEAKAFAEGCPLFVPLIEGGFFDTEETRKIAREYLSPLLSAGVDTIILGCTHFPHLSKIIQEIAGEKIVLVDPSENAALEVREIMESKKLINPKNHKGHIDYVVTGSVSHFEELGSRLLGKPIFGVKQVTVS</sequence>
<keyword evidence="6 7" id="KW-0961">Cell wall biogenesis/degradation</keyword>
<dbReference type="NCBIfam" id="TIGR00067">
    <property type="entry name" value="glut_race"/>
    <property type="match status" value="1"/>
</dbReference>
<dbReference type="PANTHER" id="PTHR21198:SF2">
    <property type="entry name" value="GLUTAMATE RACEMASE"/>
    <property type="match status" value="1"/>
</dbReference>
<dbReference type="AlphaFoldDB" id="A0A1F4RYS6"/>
<name>A0A1F4RYS6_UNCSA</name>
<comment type="similarity">
    <text evidence="7">Belongs to the aspartate/glutamate racemases family.</text>
</comment>
<comment type="caution">
    <text evidence="8">The sequence shown here is derived from an EMBL/GenBank/DDBJ whole genome shotgun (WGS) entry which is preliminary data.</text>
</comment>
<keyword evidence="5 7" id="KW-0413">Isomerase</keyword>
<dbReference type="HAMAP" id="MF_00258">
    <property type="entry name" value="Glu_racemase"/>
    <property type="match status" value="1"/>
</dbReference>
<dbReference type="Proteomes" id="UP000177905">
    <property type="component" value="Unassembled WGS sequence"/>
</dbReference>
<dbReference type="GO" id="GO:0009252">
    <property type="term" value="P:peptidoglycan biosynthetic process"/>
    <property type="evidence" value="ECO:0007669"/>
    <property type="project" value="UniProtKB-UniRule"/>
</dbReference>
<feature type="binding site" evidence="7">
    <location>
        <begin position="10"/>
        <end position="11"/>
    </location>
    <ligand>
        <name>substrate</name>
    </ligand>
</feature>
<gene>
    <name evidence="7" type="primary">murI</name>
    <name evidence="8" type="ORF">A2290_08195</name>
</gene>
<dbReference type="UniPathway" id="UPA00219"/>
<comment type="caution">
    <text evidence="7">Lacks conserved residue(s) required for the propagation of feature annotation.</text>
</comment>
<evidence type="ECO:0000256" key="4">
    <source>
        <dbReference type="ARBA" id="ARBA00022984"/>
    </source>
</evidence>
<dbReference type="Pfam" id="PF01177">
    <property type="entry name" value="Asp_Glu_race"/>
    <property type="match status" value="1"/>
</dbReference>